<keyword evidence="1" id="KW-1133">Transmembrane helix</keyword>
<protein>
    <recommendedName>
        <fullName evidence="4">Secreted protein</fullName>
    </recommendedName>
</protein>
<keyword evidence="1" id="KW-0472">Membrane</keyword>
<accession>A0AAW2FKW5</accession>
<gene>
    <name evidence="2" type="ORF">PUN28_010998</name>
</gene>
<dbReference type="EMBL" id="JADYXP020000010">
    <property type="protein sequence ID" value="KAL0115823.1"/>
    <property type="molecule type" value="Genomic_DNA"/>
</dbReference>
<evidence type="ECO:0000313" key="3">
    <source>
        <dbReference type="Proteomes" id="UP001430953"/>
    </source>
</evidence>
<feature type="transmembrane region" description="Helical" evidence="1">
    <location>
        <begin position="6"/>
        <end position="24"/>
    </location>
</feature>
<organism evidence="2 3">
    <name type="scientific">Cardiocondyla obscurior</name>
    <dbReference type="NCBI Taxonomy" id="286306"/>
    <lineage>
        <taxon>Eukaryota</taxon>
        <taxon>Metazoa</taxon>
        <taxon>Ecdysozoa</taxon>
        <taxon>Arthropoda</taxon>
        <taxon>Hexapoda</taxon>
        <taxon>Insecta</taxon>
        <taxon>Pterygota</taxon>
        <taxon>Neoptera</taxon>
        <taxon>Endopterygota</taxon>
        <taxon>Hymenoptera</taxon>
        <taxon>Apocrita</taxon>
        <taxon>Aculeata</taxon>
        <taxon>Formicoidea</taxon>
        <taxon>Formicidae</taxon>
        <taxon>Myrmicinae</taxon>
        <taxon>Cardiocondyla</taxon>
    </lineage>
</organism>
<evidence type="ECO:0000256" key="1">
    <source>
        <dbReference type="SAM" id="Phobius"/>
    </source>
</evidence>
<evidence type="ECO:0000313" key="2">
    <source>
        <dbReference type="EMBL" id="KAL0115823.1"/>
    </source>
</evidence>
<name>A0AAW2FKW5_9HYME</name>
<comment type="caution">
    <text evidence="2">The sequence shown here is derived from an EMBL/GenBank/DDBJ whole genome shotgun (WGS) entry which is preliminary data.</text>
</comment>
<feature type="transmembrane region" description="Helical" evidence="1">
    <location>
        <begin position="31"/>
        <end position="47"/>
    </location>
</feature>
<evidence type="ECO:0008006" key="4">
    <source>
        <dbReference type="Google" id="ProtNLM"/>
    </source>
</evidence>
<proteinExistence type="predicted"/>
<reference evidence="2 3" key="1">
    <citation type="submission" date="2023-03" db="EMBL/GenBank/DDBJ databases">
        <title>High recombination rates correlate with genetic variation in Cardiocondyla obscurior ants.</title>
        <authorList>
            <person name="Errbii M."/>
        </authorList>
    </citation>
    <scope>NUCLEOTIDE SEQUENCE [LARGE SCALE GENOMIC DNA]</scope>
    <source>
        <strain evidence="2">Alpha-2009</strain>
        <tissue evidence="2">Whole body</tissue>
    </source>
</reference>
<keyword evidence="3" id="KW-1185">Reference proteome</keyword>
<sequence>MTCSKFFYLIPRVCYTQGFVWVIISRIKKHYLFLSIFFYLYTFHMLFRCSSRCENYVTEWRSCYIVCRSRCRVPANEDEGSAHAERRRP</sequence>
<dbReference type="Proteomes" id="UP001430953">
    <property type="component" value="Unassembled WGS sequence"/>
</dbReference>
<keyword evidence="1" id="KW-0812">Transmembrane</keyword>
<dbReference type="AlphaFoldDB" id="A0AAW2FKW5"/>